<evidence type="ECO:0000313" key="5">
    <source>
        <dbReference type="Proteomes" id="UP000032047"/>
    </source>
</evidence>
<dbReference type="SUPFAM" id="SSF53756">
    <property type="entry name" value="UDP-Glycosyltransferase/glycogen phosphorylase"/>
    <property type="match status" value="1"/>
</dbReference>
<dbReference type="Pfam" id="PF00534">
    <property type="entry name" value="Glycos_transf_1"/>
    <property type="match status" value="1"/>
</dbReference>
<feature type="domain" description="Glycosyl transferase family 1" evidence="3">
    <location>
        <begin position="170"/>
        <end position="329"/>
    </location>
</feature>
<keyword evidence="5" id="KW-1185">Reference proteome</keyword>
<organism evidence="4 5">
    <name type="scientific">Anoxybacillus ayderensis</name>
    <dbReference type="NCBI Taxonomy" id="265546"/>
    <lineage>
        <taxon>Bacteria</taxon>
        <taxon>Bacillati</taxon>
        <taxon>Bacillota</taxon>
        <taxon>Bacilli</taxon>
        <taxon>Bacillales</taxon>
        <taxon>Anoxybacillaceae</taxon>
        <taxon>Anoxybacillus</taxon>
    </lineage>
</organism>
<dbReference type="Gene3D" id="3.40.50.2000">
    <property type="entry name" value="Glycogen Phosphorylase B"/>
    <property type="match status" value="2"/>
</dbReference>
<keyword evidence="2 4" id="KW-0808">Transferase</keyword>
<gene>
    <name evidence="4" type="ORF">JV16_01735</name>
</gene>
<dbReference type="EC" id="2.4.1.246" evidence="4"/>
<evidence type="ECO:0000259" key="3">
    <source>
        <dbReference type="Pfam" id="PF00534"/>
    </source>
</evidence>
<dbReference type="Proteomes" id="UP000032047">
    <property type="component" value="Unassembled WGS sequence"/>
</dbReference>
<dbReference type="PANTHER" id="PTHR12526">
    <property type="entry name" value="GLYCOSYLTRANSFERASE"/>
    <property type="match status" value="1"/>
</dbReference>
<evidence type="ECO:0000256" key="2">
    <source>
        <dbReference type="ARBA" id="ARBA00022679"/>
    </source>
</evidence>
<dbReference type="InterPro" id="IPR001296">
    <property type="entry name" value="Glyco_trans_1"/>
</dbReference>
<dbReference type="GO" id="GO:0103011">
    <property type="term" value="F:mannosylfructose-phosphate synthase activity"/>
    <property type="evidence" value="ECO:0007669"/>
    <property type="project" value="UniProtKB-EC"/>
</dbReference>
<comment type="caution">
    <text evidence="4">The sequence shown here is derived from an EMBL/GenBank/DDBJ whole genome shotgun (WGS) entry which is preliminary data.</text>
</comment>
<proteinExistence type="predicted"/>
<reference evidence="4 5" key="1">
    <citation type="submission" date="2015-01" db="EMBL/GenBank/DDBJ databases">
        <title>Genome sequence of Anoxybacillus ayderensis strain AB04.</title>
        <authorList>
            <person name="Belduz A.O."/>
            <person name="Canakci S."/>
            <person name="Chan K.-G."/>
            <person name="Kahar U.M."/>
            <person name="Yaakob A.S."/>
            <person name="Chan C.S."/>
            <person name="Goh K.M."/>
        </authorList>
    </citation>
    <scope>NUCLEOTIDE SEQUENCE [LARGE SCALE GENOMIC DNA]</scope>
    <source>
        <strain evidence="4 5">AB04</strain>
    </source>
</reference>
<dbReference type="PANTHER" id="PTHR12526:SF629">
    <property type="entry name" value="TEICHURONIC ACID BIOSYNTHESIS GLYCOSYLTRANSFERASE TUAH-RELATED"/>
    <property type="match status" value="1"/>
</dbReference>
<protein>
    <submittedName>
        <fullName evidence="4">Mannosylfructose-phosphate synthase</fullName>
        <ecNumber evidence="4">2.4.1.246</ecNumber>
    </submittedName>
</protein>
<name>A0A0D0G6J9_9BACL</name>
<dbReference type="PATRIC" id="fig|265546.4.peg.1730"/>
<accession>A0A0D0G6J9</accession>
<keyword evidence="1 4" id="KW-0328">Glycosyltransferase</keyword>
<dbReference type="CDD" id="cd03801">
    <property type="entry name" value="GT4_PimA-like"/>
    <property type="match status" value="1"/>
</dbReference>
<dbReference type="EMBL" id="JXTG01000008">
    <property type="protein sequence ID" value="KIP21010.1"/>
    <property type="molecule type" value="Genomic_DNA"/>
</dbReference>
<evidence type="ECO:0000313" key="4">
    <source>
        <dbReference type="EMBL" id="KIP21010.1"/>
    </source>
</evidence>
<evidence type="ECO:0000256" key="1">
    <source>
        <dbReference type="ARBA" id="ARBA00022676"/>
    </source>
</evidence>
<sequence length="358" mass="41632">MKKICLIGQFPPPIHGLSKALDVIVKSDYLKDKFSIEYIDIKNNKKFLNHVSKIKKSQADLYYFTISHSIFGNIRDMLILKKLLNKNKRVVIHYHGGHYKTLYKKMSLAQKFVNKRLISRIDCMIVLSESLKNLFVDVIDVNKIKVCENFIEESSLIGNDEFNKKLNEINNKEKIEVLYLSNFIKSKGYLDVLEAAKGLQDEKVIFHFAGHFFNQQDENEFREYIKKFNLESIVKYHGVVSGDSKKQLLREADLFVLPTYYPYEGQPISIIEAMGNGLAIITTNHAGIPDIVSEENGVIVNPKAPDEIRKAIQNLIKHRDVLKRMAETNRFYTLKKFKEIDYIKRLEKIFNEVLLYKS</sequence>
<dbReference type="AlphaFoldDB" id="A0A0D0G6J9"/>
<dbReference type="RefSeq" id="WP_042535227.1">
    <property type="nucleotide sequence ID" value="NZ_JXTG01000008.1"/>
</dbReference>